<accession>A0ABQ8RYR3</accession>
<sequence>MAGLCEGGNEAPGSLKAVKEQFKYLGANNKYKEWTLKRVGTFDVAGPISMTFKPNMGNACYYSSDSAFIQSLTSQASSRHSGNIKHIINTSRFFCMYCKLDP</sequence>
<dbReference type="EMBL" id="JAJSOF020000039">
    <property type="protein sequence ID" value="KAJ4426802.1"/>
    <property type="molecule type" value="Genomic_DNA"/>
</dbReference>
<comment type="caution">
    <text evidence="1">The sequence shown here is derived from an EMBL/GenBank/DDBJ whole genome shotgun (WGS) entry which is preliminary data.</text>
</comment>
<gene>
    <name evidence="1" type="ORF">ANN_26601</name>
</gene>
<dbReference type="Proteomes" id="UP001148838">
    <property type="component" value="Unassembled WGS sequence"/>
</dbReference>
<proteinExistence type="predicted"/>
<keyword evidence="2" id="KW-1185">Reference proteome</keyword>
<reference evidence="1 2" key="1">
    <citation type="journal article" date="2022" name="Allergy">
        <title>Genome assembly and annotation of Periplaneta americana reveal a comprehensive cockroach allergen profile.</title>
        <authorList>
            <person name="Wang L."/>
            <person name="Xiong Q."/>
            <person name="Saelim N."/>
            <person name="Wang L."/>
            <person name="Nong W."/>
            <person name="Wan A.T."/>
            <person name="Shi M."/>
            <person name="Liu X."/>
            <person name="Cao Q."/>
            <person name="Hui J.H.L."/>
            <person name="Sookrung N."/>
            <person name="Leung T.F."/>
            <person name="Tungtrongchitr A."/>
            <person name="Tsui S.K.W."/>
        </authorList>
    </citation>
    <scope>NUCLEOTIDE SEQUENCE [LARGE SCALE GENOMIC DNA]</scope>
    <source>
        <strain evidence="1">PWHHKU_190912</strain>
    </source>
</reference>
<name>A0ABQ8RYR3_PERAM</name>
<evidence type="ECO:0000313" key="1">
    <source>
        <dbReference type="EMBL" id="KAJ4426802.1"/>
    </source>
</evidence>
<evidence type="ECO:0000313" key="2">
    <source>
        <dbReference type="Proteomes" id="UP001148838"/>
    </source>
</evidence>
<organism evidence="1 2">
    <name type="scientific">Periplaneta americana</name>
    <name type="common">American cockroach</name>
    <name type="synonym">Blatta americana</name>
    <dbReference type="NCBI Taxonomy" id="6978"/>
    <lineage>
        <taxon>Eukaryota</taxon>
        <taxon>Metazoa</taxon>
        <taxon>Ecdysozoa</taxon>
        <taxon>Arthropoda</taxon>
        <taxon>Hexapoda</taxon>
        <taxon>Insecta</taxon>
        <taxon>Pterygota</taxon>
        <taxon>Neoptera</taxon>
        <taxon>Polyneoptera</taxon>
        <taxon>Dictyoptera</taxon>
        <taxon>Blattodea</taxon>
        <taxon>Blattoidea</taxon>
        <taxon>Blattidae</taxon>
        <taxon>Blattinae</taxon>
        <taxon>Periplaneta</taxon>
    </lineage>
</organism>
<protein>
    <submittedName>
        <fullName evidence="1">Uncharacterized protein</fullName>
    </submittedName>
</protein>